<evidence type="ECO:0000313" key="3">
    <source>
        <dbReference type="EMBL" id="TRO82253.1"/>
    </source>
</evidence>
<keyword evidence="1" id="KW-0472">Membrane</keyword>
<name>A0A550JGC4_9BACT</name>
<dbReference type="Proteomes" id="UP000317155">
    <property type="component" value="Unassembled WGS sequence"/>
</dbReference>
<feature type="transmembrane region" description="Helical" evidence="1">
    <location>
        <begin position="103"/>
        <end position="120"/>
    </location>
</feature>
<dbReference type="PANTHER" id="PTHR42736:SF1">
    <property type="entry name" value="PROTEIN-GLUTAMINE GAMMA-GLUTAMYLTRANSFERASE"/>
    <property type="match status" value="1"/>
</dbReference>
<sequence>MVRISTLLDLLAALVSLAGVAPLYPFLDGGARLLFPLALLAGLLRSRWPGLVLPTIPATLTALAVLVYYLPQVSRVSLVEPAVNVLVLLLCLRLVTERSGRNYLQLFVLAILALAGSSLLTLELGYLFYLVVQVTLVTVGLVLLSFHGEDPELRLDRRPLRQVLAVALLLPAASLVLMLGFFVILPRTEQPLWHFLNPPASAEVGFSDQVRPGHYAEMSATGDIAFRVAGPQLPMAQRYWRTIVLNALNGQTWVRETPPSGAITKVVGDGRVELEFFAAPRQGRYLPTLDLPLALSQVRSRELGEGVYATHRTSDRQIRYRQQAVPDGVLMERGRIDRDFYLRPPTLVSPRVAAVAEEIAGEGGDVAARVAALEGFFLRQDLQYATSDLPEGEDPVDAFLFEKKRGYCEYFASAFAQLARLSGVPARLVGGYYGGEYNAFGGYYSVAEATAHVWVEVLHEDGRWQRLDPTRLAANAAGDFLGARSRGPGLARRLADGIDYFWTQAVITYDFGRQWEAVKGVRDQLRGRTTPSAADSESRPSGAPLAWALVLAALAWGGWRLWRRGTSREERLLRKFLRRTAKRHGLAAIPDSVGLHELAERLDDPLAREFAELYGGAIYRDRKLEEGEYRRLREIVREMRKDRLKTED</sequence>
<keyword evidence="4" id="KW-1185">Reference proteome</keyword>
<evidence type="ECO:0000256" key="1">
    <source>
        <dbReference type="SAM" id="Phobius"/>
    </source>
</evidence>
<gene>
    <name evidence="3" type="ORF">FL622_06650</name>
</gene>
<feature type="domain" description="Transglutaminase-like" evidence="2">
    <location>
        <begin position="400"/>
        <end position="471"/>
    </location>
</feature>
<feature type="transmembrane region" description="Helical" evidence="1">
    <location>
        <begin position="164"/>
        <end position="185"/>
    </location>
</feature>
<evidence type="ECO:0000313" key="4">
    <source>
        <dbReference type="Proteomes" id="UP000317155"/>
    </source>
</evidence>
<dbReference type="EMBL" id="VJVV01000004">
    <property type="protein sequence ID" value="TRO82253.1"/>
    <property type="molecule type" value="Genomic_DNA"/>
</dbReference>
<dbReference type="InterPro" id="IPR002931">
    <property type="entry name" value="Transglutaminase-like"/>
</dbReference>
<comment type="caution">
    <text evidence="3">The sequence shown here is derived from an EMBL/GenBank/DDBJ whole genome shotgun (WGS) entry which is preliminary data.</text>
</comment>
<dbReference type="AlphaFoldDB" id="A0A550JGC4"/>
<dbReference type="SMART" id="SM00460">
    <property type="entry name" value="TGc"/>
    <property type="match status" value="1"/>
</dbReference>
<dbReference type="SUPFAM" id="SSF54001">
    <property type="entry name" value="Cysteine proteinases"/>
    <property type="match status" value="1"/>
</dbReference>
<dbReference type="Gene3D" id="3.10.620.30">
    <property type="match status" value="1"/>
</dbReference>
<reference evidence="3 4" key="1">
    <citation type="submission" date="2019-07" db="EMBL/GenBank/DDBJ databases">
        <title>Insights of Desulfuromonas acetexigens electromicrobiology.</title>
        <authorList>
            <person name="Katuri K."/>
            <person name="Sapireddy V."/>
            <person name="Shaw D.R."/>
            <person name="Saikaly P."/>
        </authorList>
    </citation>
    <scope>NUCLEOTIDE SEQUENCE [LARGE SCALE GENOMIC DNA]</scope>
    <source>
        <strain evidence="3 4">2873</strain>
    </source>
</reference>
<protein>
    <submittedName>
        <fullName evidence="3">DUF3488 domain-containing protein</fullName>
    </submittedName>
</protein>
<dbReference type="Pfam" id="PF01841">
    <property type="entry name" value="Transglut_core"/>
    <property type="match status" value="1"/>
</dbReference>
<feature type="transmembrane region" description="Helical" evidence="1">
    <location>
        <begin position="51"/>
        <end position="70"/>
    </location>
</feature>
<evidence type="ECO:0000259" key="2">
    <source>
        <dbReference type="SMART" id="SM00460"/>
    </source>
</evidence>
<feature type="transmembrane region" description="Helical" evidence="1">
    <location>
        <begin position="126"/>
        <end position="144"/>
    </location>
</feature>
<dbReference type="OrthoDB" id="9804872at2"/>
<dbReference type="InterPro" id="IPR021878">
    <property type="entry name" value="TgpA_N"/>
</dbReference>
<dbReference type="PANTHER" id="PTHR42736">
    <property type="entry name" value="PROTEIN-GLUTAMINE GAMMA-GLUTAMYLTRANSFERASE"/>
    <property type="match status" value="1"/>
</dbReference>
<organism evidence="3 4">
    <name type="scientific">Trichloromonas acetexigens</name>
    <dbReference type="NCBI Taxonomy" id="38815"/>
    <lineage>
        <taxon>Bacteria</taxon>
        <taxon>Pseudomonadati</taxon>
        <taxon>Thermodesulfobacteriota</taxon>
        <taxon>Desulfuromonadia</taxon>
        <taxon>Desulfuromonadales</taxon>
        <taxon>Trichloromonadaceae</taxon>
        <taxon>Trichloromonas</taxon>
    </lineage>
</organism>
<dbReference type="InterPro" id="IPR038765">
    <property type="entry name" value="Papain-like_cys_pep_sf"/>
</dbReference>
<accession>A0A550JGC4</accession>
<keyword evidence="1" id="KW-1133">Transmembrane helix</keyword>
<proteinExistence type="predicted"/>
<keyword evidence="1" id="KW-0812">Transmembrane</keyword>
<dbReference type="RefSeq" id="WP_092057277.1">
    <property type="nucleotide sequence ID" value="NZ_FOJJ01000034.1"/>
</dbReference>
<dbReference type="InterPro" id="IPR052901">
    <property type="entry name" value="Bact_TGase-like"/>
</dbReference>
<dbReference type="Pfam" id="PF11992">
    <property type="entry name" value="TgpA_N"/>
    <property type="match status" value="1"/>
</dbReference>